<organism evidence="2 3">
    <name type="scientific">Streptomyces naganishii JCM 4654</name>
    <dbReference type="NCBI Taxonomy" id="1306179"/>
    <lineage>
        <taxon>Bacteria</taxon>
        <taxon>Bacillati</taxon>
        <taxon>Actinomycetota</taxon>
        <taxon>Actinomycetes</taxon>
        <taxon>Kitasatosporales</taxon>
        <taxon>Streptomycetaceae</taxon>
        <taxon>Streptomyces</taxon>
    </lineage>
</organism>
<keyword evidence="3" id="KW-1185">Reference proteome</keyword>
<accession>A0A918Y393</accession>
<protein>
    <submittedName>
        <fullName evidence="2">Uncharacterized protein</fullName>
    </submittedName>
</protein>
<name>A0A918Y393_9ACTN</name>
<proteinExistence type="predicted"/>
<dbReference type="RefSeq" id="WP_190178409.1">
    <property type="nucleotide sequence ID" value="NZ_BMVF01000007.1"/>
</dbReference>
<gene>
    <name evidence="2" type="ORF">GCM10010508_31130</name>
</gene>
<evidence type="ECO:0000256" key="1">
    <source>
        <dbReference type="SAM" id="MobiDB-lite"/>
    </source>
</evidence>
<comment type="caution">
    <text evidence="2">The sequence shown here is derived from an EMBL/GenBank/DDBJ whole genome shotgun (WGS) entry which is preliminary data.</text>
</comment>
<dbReference type="AlphaFoldDB" id="A0A918Y393"/>
<dbReference type="Proteomes" id="UP000608955">
    <property type="component" value="Unassembled WGS sequence"/>
</dbReference>
<dbReference type="EMBL" id="BMVF01000007">
    <property type="protein sequence ID" value="GHD89577.1"/>
    <property type="molecule type" value="Genomic_DNA"/>
</dbReference>
<evidence type="ECO:0000313" key="2">
    <source>
        <dbReference type="EMBL" id="GHD89577.1"/>
    </source>
</evidence>
<evidence type="ECO:0000313" key="3">
    <source>
        <dbReference type="Proteomes" id="UP000608955"/>
    </source>
</evidence>
<sequence length="195" mass="21231">MASLIERVHDPRLFVAHGTLDLIDLDTFEDVPLDYDANGIVSAREDYAAVICATEGGDVDVTAELWDGPPALHLDDWQDVAEISFTWTTTRVCVGPDEEDPEDAPRLTLPGPGPYRLLAHGRHRDDGDVRDEGDPVETYLLQLWPAPLADPVTHKAVSRFGASLRGEGAEPKGQVPSWFTEKTSGYGPDHPAHGG</sequence>
<reference evidence="2" key="1">
    <citation type="journal article" date="2014" name="Int. J. Syst. Evol. Microbiol.">
        <title>Complete genome sequence of Corynebacterium casei LMG S-19264T (=DSM 44701T), isolated from a smear-ripened cheese.</title>
        <authorList>
            <consortium name="US DOE Joint Genome Institute (JGI-PGF)"/>
            <person name="Walter F."/>
            <person name="Albersmeier A."/>
            <person name="Kalinowski J."/>
            <person name="Ruckert C."/>
        </authorList>
    </citation>
    <scope>NUCLEOTIDE SEQUENCE</scope>
    <source>
        <strain evidence="2">JCM 4654</strain>
    </source>
</reference>
<feature type="region of interest" description="Disordered" evidence="1">
    <location>
        <begin position="165"/>
        <end position="195"/>
    </location>
</feature>
<reference evidence="2" key="2">
    <citation type="submission" date="2020-09" db="EMBL/GenBank/DDBJ databases">
        <authorList>
            <person name="Sun Q."/>
            <person name="Ohkuma M."/>
        </authorList>
    </citation>
    <scope>NUCLEOTIDE SEQUENCE</scope>
    <source>
        <strain evidence="2">JCM 4654</strain>
    </source>
</reference>